<dbReference type="InterPro" id="IPR001173">
    <property type="entry name" value="Glyco_trans_2-like"/>
</dbReference>
<feature type="domain" description="Glycosyltransferase 2-like" evidence="1">
    <location>
        <begin position="5"/>
        <end position="140"/>
    </location>
</feature>
<sequence>MRSVTVIIVNYRAAELIPPTLKRLSAVRQNGSYGVDVVIVDNASADGSVELLRHAVQELGAEGWVELLPAERNTGFAGGNNEGLRAVYTREEQPDAVFFLNPDTLLEMDCLEKLADTLFAEESIGIVGARIENETGDERASTFAFPSLVGELTTSLPMVSYLGSASTYKRPSIGKLAYEVEWVSGAAFMVRREALTDVAFMDDRFFLYFEEIDFQLAIRKAGWTILHNPAARCMHYAGVSTGVRGGRAVDKPMPRYWYESWRHYFVSNHGRPYAVGAAAAKLAGLMVRYVVQALRREDRKGRVGMIPFARHCLIGAVSEPAPERNNP</sequence>
<dbReference type="PANTHER" id="PTHR43179">
    <property type="entry name" value="RHAMNOSYLTRANSFERASE WBBL"/>
    <property type="match status" value="1"/>
</dbReference>
<gene>
    <name evidence="2" type="ORF">NOG11_00425</name>
</gene>
<proteinExistence type="predicted"/>
<dbReference type="SUPFAM" id="SSF53448">
    <property type="entry name" value="Nucleotide-diphospho-sugar transferases"/>
    <property type="match status" value="1"/>
</dbReference>
<dbReference type="RefSeq" id="WP_256617646.1">
    <property type="nucleotide sequence ID" value="NZ_JANIBC010000001.1"/>
</dbReference>
<accession>A0A9X2RIR2</accession>
<name>A0A9X2RIR2_9PROT</name>
<comment type="caution">
    <text evidence="2">The sequence shown here is derived from an EMBL/GenBank/DDBJ whole genome shotgun (WGS) entry which is preliminary data.</text>
</comment>
<evidence type="ECO:0000313" key="3">
    <source>
        <dbReference type="Proteomes" id="UP001142610"/>
    </source>
</evidence>
<organism evidence="2 3">
    <name type="scientific">Parvularcula maris</name>
    <dbReference type="NCBI Taxonomy" id="2965077"/>
    <lineage>
        <taxon>Bacteria</taxon>
        <taxon>Pseudomonadati</taxon>
        <taxon>Pseudomonadota</taxon>
        <taxon>Alphaproteobacteria</taxon>
        <taxon>Parvularculales</taxon>
        <taxon>Parvularculaceae</taxon>
        <taxon>Parvularcula</taxon>
    </lineage>
</organism>
<dbReference type="EMBL" id="JANIBC010000001">
    <property type="protein sequence ID" value="MCQ8183843.1"/>
    <property type="molecule type" value="Genomic_DNA"/>
</dbReference>
<keyword evidence="3" id="KW-1185">Reference proteome</keyword>
<dbReference type="Pfam" id="PF00535">
    <property type="entry name" value="Glycos_transf_2"/>
    <property type="match status" value="1"/>
</dbReference>
<protein>
    <submittedName>
        <fullName evidence="2">Glycosyltransferase family 2 protein</fullName>
    </submittedName>
</protein>
<reference evidence="2" key="1">
    <citation type="submission" date="2022-07" db="EMBL/GenBank/DDBJ databases">
        <title>Parvularcula maris sp. nov., an algicidal bacterium isolated from seawater.</title>
        <authorList>
            <person name="Li F."/>
        </authorList>
    </citation>
    <scope>NUCLEOTIDE SEQUENCE</scope>
    <source>
        <strain evidence="2">BGMRC 0090</strain>
    </source>
</reference>
<dbReference type="Gene3D" id="3.90.550.10">
    <property type="entry name" value="Spore Coat Polysaccharide Biosynthesis Protein SpsA, Chain A"/>
    <property type="match status" value="1"/>
</dbReference>
<dbReference type="Proteomes" id="UP001142610">
    <property type="component" value="Unassembled WGS sequence"/>
</dbReference>
<dbReference type="AlphaFoldDB" id="A0A9X2RIR2"/>
<evidence type="ECO:0000259" key="1">
    <source>
        <dbReference type="Pfam" id="PF00535"/>
    </source>
</evidence>
<dbReference type="InterPro" id="IPR029044">
    <property type="entry name" value="Nucleotide-diphossugar_trans"/>
</dbReference>
<dbReference type="CDD" id="cd04186">
    <property type="entry name" value="GT_2_like_c"/>
    <property type="match status" value="1"/>
</dbReference>
<dbReference type="PANTHER" id="PTHR43179:SF7">
    <property type="entry name" value="RHAMNOSYLTRANSFERASE WBBL"/>
    <property type="match status" value="1"/>
</dbReference>
<evidence type="ECO:0000313" key="2">
    <source>
        <dbReference type="EMBL" id="MCQ8183843.1"/>
    </source>
</evidence>